<sequence>MRSLLTLWLFAALPDLLWASHTTLIVEGDNDASRICKPAPNWDIKGHAPMKDLLGNVAVVALYSALYHLFHLFTCRIGGLRDKLNRNNLTDVSFIIVNEREPHSRAMYWALKRSAPHGVPVYQQEPLQNDVWEALDGDKDDFLIYDRCGLLTFHTVMPYSFLHYRFVEAAITATYLKNICNCTNNSTSSAGANDITKNGTAQPDDGDDSEVGDAASGGTHQHSHHHHRHLPNHPHHHDQHSSHQNQSLHQQDTNQNNSPHHHHQPHHNHHGNGSD</sequence>
<dbReference type="InterPro" id="IPR007671">
    <property type="entry name" value="Selenoprotein-P_N"/>
</dbReference>
<dbReference type="InterPro" id="IPR037941">
    <property type="entry name" value="SeP"/>
</dbReference>
<dbReference type="Ensembl" id="ENSACIT00000005410.1">
    <property type="protein sequence ID" value="ENSACIP00000005245.1"/>
    <property type="gene ID" value="ENSACIG00000004125.1"/>
</dbReference>
<evidence type="ECO:0000256" key="3">
    <source>
        <dbReference type="ARBA" id="ARBA00022729"/>
    </source>
</evidence>
<dbReference type="Pfam" id="PF04592">
    <property type="entry name" value="SelP_N"/>
    <property type="match status" value="1"/>
</dbReference>
<keyword evidence="5" id="KW-0325">Glycoprotein</keyword>
<feature type="compositionally biased region" description="Low complexity" evidence="6">
    <location>
        <begin position="242"/>
        <end position="258"/>
    </location>
</feature>
<feature type="compositionally biased region" description="Basic residues" evidence="6">
    <location>
        <begin position="221"/>
        <end position="238"/>
    </location>
</feature>
<dbReference type="Proteomes" id="UP000261340">
    <property type="component" value="Unplaced"/>
</dbReference>
<evidence type="ECO:0000256" key="5">
    <source>
        <dbReference type="ARBA" id="ARBA00023180"/>
    </source>
</evidence>
<dbReference type="GO" id="GO:0008430">
    <property type="term" value="F:selenium binding"/>
    <property type="evidence" value="ECO:0007669"/>
    <property type="project" value="InterPro"/>
</dbReference>
<evidence type="ECO:0000313" key="10">
    <source>
        <dbReference type="Proteomes" id="UP000261340"/>
    </source>
</evidence>
<evidence type="ECO:0000256" key="6">
    <source>
        <dbReference type="SAM" id="MobiDB-lite"/>
    </source>
</evidence>
<keyword evidence="10" id="KW-1185">Reference proteome</keyword>
<dbReference type="PANTHER" id="PTHR10105">
    <property type="entry name" value="SELENOPROTEIN P"/>
    <property type="match status" value="1"/>
</dbReference>
<reference evidence="9" key="1">
    <citation type="submission" date="2025-08" db="UniProtKB">
        <authorList>
            <consortium name="Ensembl"/>
        </authorList>
    </citation>
    <scope>IDENTIFICATION</scope>
</reference>
<evidence type="ECO:0000313" key="9">
    <source>
        <dbReference type="Ensembl" id="ENSACIP00000005245.1"/>
    </source>
</evidence>
<comment type="subcellular location">
    <subcellularLocation>
        <location evidence="1">Secreted</location>
    </subcellularLocation>
</comment>
<evidence type="ECO:0000256" key="2">
    <source>
        <dbReference type="ARBA" id="ARBA00022525"/>
    </source>
</evidence>
<evidence type="ECO:0000256" key="7">
    <source>
        <dbReference type="SAM" id="SignalP"/>
    </source>
</evidence>
<feature type="compositionally biased region" description="Basic residues" evidence="6">
    <location>
        <begin position="259"/>
        <end position="275"/>
    </location>
</feature>
<dbReference type="GO" id="GO:0005576">
    <property type="term" value="C:extracellular region"/>
    <property type="evidence" value="ECO:0007669"/>
    <property type="project" value="UniProtKB-SubCell"/>
</dbReference>
<evidence type="ECO:0000259" key="8">
    <source>
        <dbReference type="Pfam" id="PF04592"/>
    </source>
</evidence>
<reference evidence="9" key="2">
    <citation type="submission" date="2025-09" db="UniProtKB">
        <authorList>
            <consortium name="Ensembl"/>
        </authorList>
    </citation>
    <scope>IDENTIFICATION</scope>
</reference>
<keyword evidence="2" id="KW-0964">Secreted</keyword>
<feature type="signal peptide" evidence="7">
    <location>
        <begin position="1"/>
        <end position="19"/>
    </location>
</feature>
<keyword evidence="3 7" id="KW-0732">Signal</keyword>
<dbReference type="OMA" id="NICNCTN"/>
<evidence type="ECO:0000256" key="4">
    <source>
        <dbReference type="ARBA" id="ARBA00022933"/>
    </source>
</evidence>
<dbReference type="GeneTree" id="ENSGT00510000049326"/>
<dbReference type="PANTHER" id="PTHR10105:SF4">
    <property type="entry name" value="SELENOPROTEIN P2"/>
    <property type="match status" value="1"/>
</dbReference>
<keyword evidence="4" id="KW-0712">Selenocysteine</keyword>
<feature type="chain" id="PRO_5018666516" evidence="7">
    <location>
        <begin position="20"/>
        <end position="275"/>
    </location>
</feature>
<name>A0A3Q0R7W6_AMPCI</name>
<organism evidence="9 10">
    <name type="scientific">Amphilophus citrinellus</name>
    <name type="common">Midas cichlid</name>
    <name type="synonym">Cichlasoma citrinellum</name>
    <dbReference type="NCBI Taxonomy" id="61819"/>
    <lineage>
        <taxon>Eukaryota</taxon>
        <taxon>Metazoa</taxon>
        <taxon>Chordata</taxon>
        <taxon>Craniata</taxon>
        <taxon>Vertebrata</taxon>
        <taxon>Euteleostomi</taxon>
        <taxon>Actinopterygii</taxon>
        <taxon>Neopterygii</taxon>
        <taxon>Teleostei</taxon>
        <taxon>Neoteleostei</taxon>
        <taxon>Acanthomorphata</taxon>
        <taxon>Ovalentaria</taxon>
        <taxon>Cichlomorphae</taxon>
        <taxon>Cichliformes</taxon>
        <taxon>Cichlidae</taxon>
        <taxon>New World cichlids</taxon>
        <taxon>Cichlasomatinae</taxon>
        <taxon>Heroini</taxon>
        <taxon>Amphilophus</taxon>
    </lineage>
</organism>
<dbReference type="AlphaFoldDB" id="A0A3Q0R7W6"/>
<protein>
    <submittedName>
        <fullName evidence="9">Selenoprotein P2</fullName>
    </submittedName>
</protein>
<evidence type="ECO:0000256" key="1">
    <source>
        <dbReference type="ARBA" id="ARBA00004613"/>
    </source>
</evidence>
<proteinExistence type="predicted"/>
<accession>A0A3Q0R7W6</accession>
<dbReference type="GO" id="GO:0001887">
    <property type="term" value="P:selenium compound metabolic process"/>
    <property type="evidence" value="ECO:0007669"/>
    <property type="project" value="TreeGrafter"/>
</dbReference>
<feature type="domain" description="Selenoprotein P N-terminal" evidence="8">
    <location>
        <begin position="32"/>
        <end position="268"/>
    </location>
</feature>
<feature type="region of interest" description="Disordered" evidence="6">
    <location>
        <begin position="187"/>
        <end position="275"/>
    </location>
</feature>
<dbReference type="STRING" id="61819.ENSACIP00000005245"/>